<dbReference type="CDD" id="cd20169">
    <property type="entry name" value="Peptidase_M90_mtfA"/>
    <property type="match status" value="1"/>
</dbReference>
<dbReference type="Gene3D" id="1.10.472.150">
    <property type="entry name" value="Glucose-regulated metallo-peptidase M90, N-terminal domain"/>
    <property type="match status" value="1"/>
</dbReference>
<dbReference type="SUPFAM" id="SSF55486">
    <property type="entry name" value="Metalloproteases ('zincins'), catalytic domain"/>
    <property type="match status" value="1"/>
</dbReference>
<accession>A0A0N0XJ67</accession>
<dbReference type="FunFam" id="3.40.390.10:FF:000012">
    <property type="entry name" value="Protein MtfA"/>
    <property type="match status" value="1"/>
</dbReference>
<sequence length="290" mass="33153">MFDFIKTQHRKRHLARHPIPDAIWRQVIQLPLFMGLSGEERQRLREQAAWFLHKKSIVCVDGLELSDADRVMLAAQAVLPILNLGFDAYDDWHEVIVYPGQFLSRDRYTDHFGLVHEYEQILAGQARSDGPVLLSWLDVSQSAWLDGWNVVIHEFAHKLDMRDGAPNGRPPLHAGMNAAQWKAVFSRAFSNLSRLAHTGEYSPIDLYAAENPAECFAVLSEYFFETPHAIAEHYPEVYQQLRQFYQQDPLSRLPRVRYRPAFEPLDLGPVAFDPLMNPGILPTPAPGGWA</sequence>
<dbReference type="GO" id="GO:0004177">
    <property type="term" value="F:aminopeptidase activity"/>
    <property type="evidence" value="ECO:0007669"/>
    <property type="project" value="TreeGrafter"/>
</dbReference>
<comment type="caution">
    <text evidence="1">The sequence shown here is derived from an EMBL/GenBank/DDBJ whole genome shotgun (WGS) entry which is preliminary data.</text>
</comment>
<dbReference type="PANTHER" id="PTHR30164:SF2">
    <property type="entry name" value="PROTEIN MTFA"/>
    <property type="match status" value="1"/>
</dbReference>
<evidence type="ECO:0000313" key="1">
    <source>
        <dbReference type="EMBL" id="KPC50823.1"/>
    </source>
</evidence>
<dbReference type="STRING" id="857265.WG78_16050"/>
<dbReference type="Gene3D" id="3.40.390.10">
    <property type="entry name" value="Collagenase (Catalytic Domain)"/>
    <property type="match status" value="1"/>
</dbReference>
<dbReference type="PATRIC" id="fig|857265.3.peg.3289"/>
<dbReference type="Proteomes" id="UP000037939">
    <property type="component" value="Unassembled WGS sequence"/>
</dbReference>
<dbReference type="PANTHER" id="PTHR30164">
    <property type="entry name" value="MTFA PEPTIDASE"/>
    <property type="match status" value="1"/>
</dbReference>
<dbReference type="EMBL" id="LAQT01000026">
    <property type="protein sequence ID" value="KPC50823.1"/>
    <property type="molecule type" value="Genomic_DNA"/>
</dbReference>
<reference evidence="1 2" key="1">
    <citation type="submission" date="2015-07" db="EMBL/GenBank/DDBJ databases">
        <title>Draft genome sequence of the Amantichitinum ursilacus IGB-41, a new chitin-degrading bacterium.</title>
        <authorList>
            <person name="Kirstahler P."/>
            <person name="Guenther M."/>
            <person name="Grumaz C."/>
            <person name="Rupp S."/>
            <person name="Zibek S."/>
            <person name="Sohn K."/>
        </authorList>
    </citation>
    <scope>NUCLEOTIDE SEQUENCE [LARGE SCALE GENOMIC DNA]</scope>
    <source>
        <strain evidence="1 2">IGB-41</strain>
    </source>
</reference>
<keyword evidence="2" id="KW-1185">Reference proteome</keyword>
<proteinExistence type="predicted"/>
<protein>
    <submittedName>
        <fullName evidence="1">Protein MtfA</fullName>
    </submittedName>
</protein>
<dbReference type="GO" id="GO:0008237">
    <property type="term" value="F:metallopeptidase activity"/>
    <property type="evidence" value="ECO:0007669"/>
    <property type="project" value="InterPro"/>
</dbReference>
<dbReference type="GO" id="GO:0005829">
    <property type="term" value="C:cytosol"/>
    <property type="evidence" value="ECO:0007669"/>
    <property type="project" value="TreeGrafter"/>
</dbReference>
<evidence type="ECO:0000313" key="2">
    <source>
        <dbReference type="Proteomes" id="UP000037939"/>
    </source>
</evidence>
<dbReference type="Pfam" id="PF06167">
    <property type="entry name" value="Peptidase_M90"/>
    <property type="match status" value="1"/>
</dbReference>
<organism evidence="1 2">
    <name type="scientific">Amantichitinum ursilacus</name>
    <dbReference type="NCBI Taxonomy" id="857265"/>
    <lineage>
        <taxon>Bacteria</taxon>
        <taxon>Pseudomonadati</taxon>
        <taxon>Pseudomonadota</taxon>
        <taxon>Betaproteobacteria</taxon>
        <taxon>Neisseriales</taxon>
        <taxon>Chitinibacteraceae</taxon>
        <taxon>Amantichitinum</taxon>
    </lineage>
</organism>
<gene>
    <name evidence="1" type="primary">mtfA</name>
    <name evidence="1" type="ORF">WG78_16050</name>
</gene>
<dbReference type="InterPro" id="IPR024079">
    <property type="entry name" value="MetalloPept_cat_dom_sf"/>
</dbReference>
<dbReference type="RefSeq" id="WP_053938824.1">
    <property type="nucleotide sequence ID" value="NZ_LAQT01000026.1"/>
</dbReference>
<dbReference type="InterPro" id="IPR010384">
    <property type="entry name" value="MtfA_fam"/>
</dbReference>
<name>A0A0N0XJ67_9NEIS</name>
<dbReference type="AlphaFoldDB" id="A0A0N0XJ67"/>
<dbReference type="OrthoDB" id="9786424at2"/>
<dbReference type="InterPro" id="IPR042252">
    <property type="entry name" value="MtfA_N"/>
</dbReference>